<comment type="caution">
    <text evidence="5">The sequence shown here is derived from an EMBL/GenBank/DDBJ whole genome shotgun (WGS) entry which is preliminary data.</text>
</comment>
<evidence type="ECO:0000256" key="2">
    <source>
        <dbReference type="ARBA" id="ARBA00018987"/>
    </source>
</evidence>
<dbReference type="Pfam" id="PF08585">
    <property type="entry name" value="RMI1_N_C"/>
    <property type="match status" value="1"/>
</dbReference>
<proteinExistence type="inferred from homology"/>
<dbReference type="InterPro" id="IPR013894">
    <property type="entry name" value="RMI1_OB"/>
</dbReference>
<dbReference type="PANTHER" id="PTHR14790:SF15">
    <property type="entry name" value="RECQ-MEDIATED GENOME INSTABILITY PROTEIN 1"/>
    <property type="match status" value="1"/>
</dbReference>
<gene>
    <name evidence="5" type="ORF">M9Y10_014302</name>
</gene>
<evidence type="ECO:0000256" key="1">
    <source>
        <dbReference type="ARBA" id="ARBA00006395"/>
    </source>
</evidence>
<dbReference type="Proteomes" id="UP001470230">
    <property type="component" value="Unassembled WGS sequence"/>
</dbReference>
<evidence type="ECO:0000313" key="6">
    <source>
        <dbReference type="Proteomes" id="UP001470230"/>
    </source>
</evidence>
<dbReference type="SMART" id="SM01161">
    <property type="entry name" value="DUF1767"/>
    <property type="match status" value="1"/>
</dbReference>
<dbReference type="EMBL" id="JAPFFF010000002">
    <property type="protein sequence ID" value="KAK8896404.1"/>
    <property type="molecule type" value="Genomic_DNA"/>
</dbReference>
<dbReference type="InterPro" id="IPR042470">
    <property type="entry name" value="RMI1_N_C_sf"/>
</dbReference>
<protein>
    <recommendedName>
        <fullName evidence="2">RecQ-mediated genome instability protein 1</fullName>
    </recommendedName>
</protein>
<accession>A0ABR2KZ88</accession>
<feature type="compositionally biased region" description="Low complexity" evidence="3">
    <location>
        <begin position="201"/>
        <end position="227"/>
    </location>
</feature>
<name>A0ABR2KZ88_9EUKA</name>
<sequence length="273" mass="30290">MTCPAPLQEIQSKGANPNIEWLDEVYQKNNHTNIFNIFLNTDISQTSLPLNFIKDISINHMPDFQIKERAILQINEVTDISQPVSIRKKLEVSTKNTLKLLLTDGKSIIIGITKSPINTQINPASDPGSKILLKPPITVKYGVALLTNDNIQYYGGKSPELMKRRSEIFKKVSNKQTFLGKKEDIEVPNIVYLPEINSKTISVSSPSSPSPSSSPSSSCSSTCPNKSICSKKQKENSSHLIISKKSPPKLSKSANMQFLSSDDYDFESDDSQD</sequence>
<evidence type="ECO:0000313" key="5">
    <source>
        <dbReference type="EMBL" id="KAK8896404.1"/>
    </source>
</evidence>
<feature type="compositionally biased region" description="Acidic residues" evidence="3">
    <location>
        <begin position="262"/>
        <end position="273"/>
    </location>
</feature>
<feature type="domain" description="RecQ mediated genome instability protein 1 OB-fold" evidence="4">
    <location>
        <begin position="65"/>
        <end position="167"/>
    </location>
</feature>
<dbReference type="PANTHER" id="PTHR14790">
    <property type="entry name" value="RECQ-MEDIATED GENOME INSTABILITY PROTEIN 1 RMI1"/>
    <property type="match status" value="1"/>
</dbReference>
<comment type="similarity">
    <text evidence="1">Belongs to the RMI1 family.</text>
</comment>
<organism evidence="5 6">
    <name type="scientific">Tritrichomonas musculus</name>
    <dbReference type="NCBI Taxonomy" id="1915356"/>
    <lineage>
        <taxon>Eukaryota</taxon>
        <taxon>Metamonada</taxon>
        <taxon>Parabasalia</taxon>
        <taxon>Tritrichomonadida</taxon>
        <taxon>Tritrichomonadidae</taxon>
        <taxon>Tritrichomonas</taxon>
    </lineage>
</organism>
<keyword evidence="6" id="KW-1185">Reference proteome</keyword>
<evidence type="ECO:0000259" key="4">
    <source>
        <dbReference type="Pfam" id="PF08585"/>
    </source>
</evidence>
<dbReference type="Gene3D" id="2.40.50.770">
    <property type="entry name" value="RecQ-mediated genome instability protein Rmi1, C-terminal domain"/>
    <property type="match status" value="1"/>
</dbReference>
<feature type="compositionally biased region" description="Low complexity" evidence="3">
    <location>
        <begin position="240"/>
        <end position="253"/>
    </location>
</feature>
<evidence type="ECO:0000256" key="3">
    <source>
        <dbReference type="SAM" id="MobiDB-lite"/>
    </source>
</evidence>
<reference evidence="5 6" key="1">
    <citation type="submission" date="2024-04" db="EMBL/GenBank/DDBJ databases">
        <title>Tritrichomonas musculus Genome.</title>
        <authorList>
            <person name="Alves-Ferreira E."/>
            <person name="Grigg M."/>
            <person name="Lorenzi H."/>
            <person name="Galac M."/>
        </authorList>
    </citation>
    <scope>NUCLEOTIDE SEQUENCE [LARGE SCALE GENOMIC DNA]</scope>
    <source>
        <strain evidence="5 6">EAF2021</strain>
    </source>
</reference>
<feature type="region of interest" description="Disordered" evidence="3">
    <location>
        <begin position="201"/>
        <end position="273"/>
    </location>
</feature>